<dbReference type="AlphaFoldDB" id="A0A1Y2PHY3"/>
<proteinExistence type="predicted"/>
<sequence length="205" mass="23750">MNTKKNIVVTVVVVLSVFLVNAQNRNWKKEVSKDGKVTVKSEVAKDEEGKMIYYIAETTTNVTAEKVEEYLRKPSNYTYFLDYTENSKKIKEVSEDEWFTYMFVDAPWPMSNFDCVQKYKFQKTDKGFKLKGVADTDAYKKGDVKRMQVYTIEYAFEKINDTQNKLTITANYRPTASMPKFLLRGWFPNGPAKLMSKLLEGASKL</sequence>
<dbReference type="Proteomes" id="UP000194221">
    <property type="component" value="Unassembled WGS sequence"/>
</dbReference>
<comment type="caution">
    <text evidence="1">The sequence shown here is derived from an EMBL/GenBank/DDBJ whole genome shotgun (WGS) entry which is preliminary data.</text>
</comment>
<evidence type="ECO:0000313" key="2">
    <source>
        <dbReference type="Proteomes" id="UP000194221"/>
    </source>
</evidence>
<dbReference type="OrthoDB" id="979254at2"/>
<evidence type="ECO:0000313" key="1">
    <source>
        <dbReference type="EMBL" id="OSY89329.1"/>
    </source>
</evidence>
<protein>
    <recommendedName>
        <fullName evidence="3">START domain-containing protein</fullName>
    </recommendedName>
</protein>
<reference evidence="1 2" key="1">
    <citation type="submission" date="2015-03" db="EMBL/GenBank/DDBJ databases">
        <title>Genome sequence of Tenacibaculum sp. S2-2, isolated from intestinal microbiota of sea cucumber, Apostichopus japonicas.</title>
        <authorList>
            <person name="Shao Z."/>
            <person name="Wang L."/>
            <person name="Li X."/>
        </authorList>
    </citation>
    <scope>NUCLEOTIDE SEQUENCE [LARGE SCALE GENOMIC DNA]</scope>
    <source>
        <strain evidence="1 2">S2-2</strain>
    </source>
</reference>
<accession>A0A1Y2PHY3</accession>
<evidence type="ECO:0008006" key="3">
    <source>
        <dbReference type="Google" id="ProtNLM"/>
    </source>
</evidence>
<organism evidence="1 2">
    <name type="scientific">Tenacibaculum holothuriorum</name>
    <dbReference type="NCBI Taxonomy" id="1635173"/>
    <lineage>
        <taxon>Bacteria</taxon>
        <taxon>Pseudomonadati</taxon>
        <taxon>Bacteroidota</taxon>
        <taxon>Flavobacteriia</taxon>
        <taxon>Flavobacteriales</taxon>
        <taxon>Flavobacteriaceae</taxon>
        <taxon>Tenacibaculum</taxon>
    </lineage>
</organism>
<dbReference type="SUPFAM" id="SSF55961">
    <property type="entry name" value="Bet v1-like"/>
    <property type="match status" value="1"/>
</dbReference>
<dbReference type="InterPro" id="IPR023393">
    <property type="entry name" value="START-like_dom_sf"/>
</dbReference>
<dbReference type="InParanoid" id="A0A1Y2PHY3"/>
<gene>
    <name evidence="1" type="ORF">WH52_01435</name>
</gene>
<dbReference type="EMBL" id="LAPZ01000001">
    <property type="protein sequence ID" value="OSY89329.1"/>
    <property type="molecule type" value="Genomic_DNA"/>
</dbReference>
<dbReference type="Gene3D" id="3.30.530.20">
    <property type="match status" value="1"/>
</dbReference>
<name>A0A1Y2PHY3_9FLAO</name>
<keyword evidence="2" id="KW-1185">Reference proteome</keyword>
<dbReference type="RefSeq" id="WP_086029139.1">
    <property type="nucleotide sequence ID" value="NZ_LAPZ01000001.1"/>
</dbReference>